<dbReference type="Pfam" id="PF14299">
    <property type="entry name" value="PP2"/>
    <property type="match status" value="1"/>
</dbReference>
<keyword evidence="1" id="KW-0472">Membrane</keyword>
<reference evidence="2 3" key="1">
    <citation type="submission" date="2024-04" db="EMBL/GenBank/DDBJ databases">
        <title>Genome assembly C_amara_ONT_v2.</title>
        <authorList>
            <person name="Yant L."/>
            <person name="Moore C."/>
            <person name="Slenker M."/>
        </authorList>
    </citation>
    <scope>NUCLEOTIDE SEQUENCE [LARGE SCALE GENOMIC DNA]</scope>
    <source>
        <tissue evidence="2">Leaf</tissue>
    </source>
</reference>
<keyword evidence="3" id="KW-1185">Reference proteome</keyword>
<dbReference type="Proteomes" id="UP001558713">
    <property type="component" value="Unassembled WGS sequence"/>
</dbReference>
<dbReference type="InterPro" id="IPR052147">
    <property type="entry name" value="PP2-like/Lectin"/>
</dbReference>
<name>A0ABD1C3E7_CARAN</name>
<evidence type="ECO:0000256" key="1">
    <source>
        <dbReference type="SAM" id="Phobius"/>
    </source>
</evidence>
<dbReference type="EMBL" id="JBANAX010000059">
    <property type="protein sequence ID" value="KAL1223955.1"/>
    <property type="molecule type" value="Genomic_DNA"/>
</dbReference>
<accession>A0ABD1C3E7</accession>
<dbReference type="InterPro" id="IPR025886">
    <property type="entry name" value="PP2-like"/>
</dbReference>
<evidence type="ECO:0000313" key="3">
    <source>
        <dbReference type="Proteomes" id="UP001558713"/>
    </source>
</evidence>
<dbReference type="PANTHER" id="PTHR48478">
    <property type="entry name" value="LECTIN-LIKE"/>
    <property type="match status" value="1"/>
</dbReference>
<dbReference type="AlphaFoldDB" id="A0ABD1C3E7"/>
<proteinExistence type="predicted"/>
<comment type="caution">
    <text evidence="2">The sequence shown here is derived from an EMBL/GenBank/DDBJ whole genome shotgun (WGS) entry which is preliminary data.</text>
</comment>
<gene>
    <name evidence="2" type="ORF">V5N11_004495</name>
</gene>
<protein>
    <submittedName>
        <fullName evidence="2">Protein PHLOEM PROTEIN 2-LIKE A5</fullName>
    </submittedName>
</protein>
<dbReference type="PANTHER" id="PTHR48478:SF1">
    <property type="entry name" value="LECTIN-LIKE"/>
    <property type="match status" value="1"/>
</dbReference>
<feature type="transmembrane region" description="Helical" evidence="1">
    <location>
        <begin position="32"/>
        <end position="51"/>
    </location>
</feature>
<sequence length="216" mass="24705">MNKLLFVQIATAWLTIAVVVVAVMKSKSTITMAAEVSTLVASIALVMKFWVLKKQKKQFFMINARDLSITWSDNPKYWSWLPLTNEKTNDEVVEFAVLNKVCWLDVSGKFDTKNLRSGTKYEVVFVVKLEDTAYGWDWAPIKLKLVVPSSSETPQEHSVNFLEYIGKQWVDIPAGEFKMSKENVGEISFSLYEHEANMWRSGLIVKGVVIRPKYQV</sequence>
<evidence type="ECO:0000313" key="2">
    <source>
        <dbReference type="EMBL" id="KAL1223955.1"/>
    </source>
</evidence>
<organism evidence="2 3">
    <name type="scientific">Cardamine amara subsp. amara</name>
    <dbReference type="NCBI Taxonomy" id="228776"/>
    <lineage>
        <taxon>Eukaryota</taxon>
        <taxon>Viridiplantae</taxon>
        <taxon>Streptophyta</taxon>
        <taxon>Embryophyta</taxon>
        <taxon>Tracheophyta</taxon>
        <taxon>Spermatophyta</taxon>
        <taxon>Magnoliopsida</taxon>
        <taxon>eudicotyledons</taxon>
        <taxon>Gunneridae</taxon>
        <taxon>Pentapetalae</taxon>
        <taxon>rosids</taxon>
        <taxon>malvids</taxon>
        <taxon>Brassicales</taxon>
        <taxon>Brassicaceae</taxon>
        <taxon>Cardamineae</taxon>
        <taxon>Cardamine</taxon>
    </lineage>
</organism>
<keyword evidence="1" id="KW-0812">Transmembrane</keyword>
<keyword evidence="1" id="KW-1133">Transmembrane helix</keyword>